<dbReference type="EMBL" id="ADBV01002575">
    <property type="protein sequence ID" value="EJW82880.1"/>
    <property type="molecule type" value="Genomic_DNA"/>
</dbReference>
<dbReference type="AlphaFoldDB" id="J9B759"/>
<evidence type="ECO:0000313" key="4">
    <source>
        <dbReference type="Proteomes" id="UP000270924"/>
    </source>
</evidence>
<proteinExistence type="predicted"/>
<evidence type="ECO:0000313" key="3">
    <source>
        <dbReference type="Proteomes" id="UP000004810"/>
    </source>
</evidence>
<reference evidence="2 4" key="3">
    <citation type="submission" date="2018-11" db="EMBL/GenBank/DDBJ databases">
        <authorList>
            <consortium name="Pathogen Informatics"/>
        </authorList>
    </citation>
    <scope>NUCLEOTIDE SEQUENCE [LARGE SCALE GENOMIC DNA]</scope>
</reference>
<sequence length="104" mass="12353">MRKKISGFRRDYLCKLGSLCKEGCERRRERERGTMYMLGRESNIKMCRVERQRENFKMGNFELSTFLVIIDGIVCYFCDEMMSAVNITTPFHFEMNKPSRSGQE</sequence>
<keyword evidence="4" id="KW-1185">Reference proteome</keyword>
<evidence type="ECO:0000313" key="2">
    <source>
        <dbReference type="EMBL" id="VDM19432.1"/>
    </source>
</evidence>
<dbReference type="Proteomes" id="UP000004810">
    <property type="component" value="Unassembled WGS sequence"/>
</dbReference>
<organism evidence="1 3">
    <name type="scientific">Wuchereria bancrofti</name>
    <dbReference type="NCBI Taxonomy" id="6293"/>
    <lineage>
        <taxon>Eukaryota</taxon>
        <taxon>Metazoa</taxon>
        <taxon>Ecdysozoa</taxon>
        <taxon>Nematoda</taxon>
        <taxon>Chromadorea</taxon>
        <taxon>Rhabditida</taxon>
        <taxon>Spirurina</taxon>
        <taxon>Spiruromorpha</taxon>
        <taxon>Filarioidea</taxon>
        <taxon>Onchocercidae</taxon>
        <taxon>Wuchereria</taxon>
    </lineage>
</organism>
<gene>
    <name evidence="2" type="ORF">WBA_LOCUS10556</name>
    <name evidence="1" type="ORF">WUBG_06210</name>
</gene>
<name>J9B759_WUCBA</name>
<accession>J9B759</accession>
<evidence type="ECO:0000313" key="1">
    <source>
        <dbReference type="EMBL" id="EJW82880.1"/>
    </source>
</evidence>
<dbReference type="InParanoid" id="J9B759"/>
<protein>
    <submittedName>
        <fullName evidence="1">Uncharacterized protein</fullName>
    </submittedName>
</protein>
<dbReference type="Proteomes" id="UP000270924">
    <property type="component" value="Unassembled WGS sequence"/>
</dbReference>
<dbReference type="EMBL" id="UYWW01012186">
    <property type="protein sequence ID" value="VDM19432.1"/>
    <property type="molecule type" value="Genomic_DNA"/>
</dbReference>
<reference evidence="3" key="1">
    <citation type="submission" date="2012-08" db="EMBL/GenBank/DDBJ databases">
        <title>The Genome Sequence of Wuchereria bancrofti.</title>
        <authorList>
            <person name="Nutman T.B."/>
            <person name="Fink D.L."/>
            <person name="Russ C."/>
            <person name="Young S."/>
            <person name="Zeng Q."/>
            <person name="Koehrsen M."/>
            <person name="Alvarado L."/>
            <person name="Berlin A."/>
            <person name="Chapman S.B."/>
            <person name="Chen Z."/>
            <person name="Freedman E."/>
            <person name="Gellesch M."/>
            <person name="Goldberg J."/>
            <person name="Griggs A."/>
            <person name="Gujja S."/>
            <person name="Heilman E.R."/>
            <person name="Heiman D."/>
            <person name="Hepburn T."/>
            <person name="Howarth C."/>
            <person name="Jen D."/>
            <person name="Larson L."/>
            <person name="Lewis B."/>
            <person name="Mehta T."/>
            <person name="Park D."/>
            <person name="Pearson M."/>
            <person name="Roberts A."/>
            <person name="Saif S."/>
            <person name="Shea T."/>
            <person name="Shenoy N."/>
            <person name="Sisk P."/>
            <person name="Stolte C."/>
            <person name="Sykes S."/>
            <person name="Walk T."/>
            <person name="White J."/>
            <person name="Yandava C."/>
            <person name="Haas B."/>
            <person name="Henn M.R."/>
            <person name="Nusbaum C."/>
            <person name="Birren B."/>
        </authorList>
    </citation>
    <scope>NUCLEOTIDE SEQUENCE [LARGE SCALE GENOMIC DNA]</scope>
    <source>
        <strain evidence="3">NA</strain>
    </source>
</reference>
<reference evidence="1" key="2">
    <citation type="submission" date="2012-08" db="EMBL/GenBank/DDBJ databases">
        <title>The Genome Sequence of Wuchereria bancrofti.</title>
        <authorList>
            <consortium name="The Broad Institute Genome Sequencing Platform"/>
            <consortium name="Broad Institute Genome Sequencing Center for Infectious Disease"/>
            <person name="Nutman T.B."/>
            <person name="Fink D.L."/>
            <person name="Russ C."/>
            <person name="Young S."/>
            <person name="Zeng Q."/>
            <person name="Koehrsen M."/>
            <person name="Alvarado L."/>
            <person name="Berlin A."/>
            <person name="Borenstein D."/>
            <person name="Chapman S.B."/>
            <person name="Chen Z."/>
            <person name="Engels R."/>
            <person name="Freedman E."/>
            <person name="Gellesch M."/>
            <person name="Goldberg J."/>
            <person name="Griggs A."/>
            <person name="Gujja S."/>
            <person name="Heilman E.R."/>
            <person name="Heiman D."/>
            <person name="Hepburn T."/>
            <person name="Howarth C."/>
            <person name="Jen D."/>
            <person name="Larson L."/>
            <person name="Lewis B."/>
            <person name="Mehta T."/>
            <person name="Park D."/>
            <person name="Pearson M."/>
            <person name="Richards J."/>
            <person name="Roberts A."/>
            <person name="Saif S."/>
            <person name="Shea T."/>
            <person name="Shenoy N."/>
            <person name="Sisk P."/>
            <person name="Stolte C."/>
            <person name="Sykes S."/>
            <person name="Walk T."/>
            <person name="White J."/>
            <person name="Yandava C."/>
            <person name="Haas B."/>
            <person name="Henn M.R."/>
            <person name="Nusbaum C."/>
            <person name="Birren B."/>
        </authorList>
    </citation>
    <scope>NUCLEOTIDE SEQUENCE</scope>
</reference>